<dbReference type="SUPFAM" id="SSF56399">
    <property type="entry name" value="ADP-ribosylation"/>
    <property type="match status" value="1"/>
</dbReference>
<reference evidence="3" key="2">
    <citation type="submission" date="2020-11" db="EMBL/GenBank/DDBJ databases">
        <authorList>
            <person name="McCartney M.A."/>
            <person name="Auch B."/>
            <person name="Kono T."/>
            <person name="Mallez S."/>
            <person name="Becker A."/>
            <person name="Gohl D.M."/>
            <person name="Silverstein K.A.T."/>
            <person name="Koren S."/>
            <person name="Bechman K.B."/>
            <person name="Herman A."/>
            <person name="Abrahante J.E."/>
            <person name="Garbe J."/>
        </authorList>
    </citation>
    <scope>NUCLEOTIDE SEQUENCE</scope>
    <source>
        <strain evidence="3">Duluth1</strain>
        <tissue evidence="3">Whole animal</tissue>
    </source>
</reference>
<dbReference type="GO" id="GO:1990404">
    <property type="term" value="F:NAD+-protein mono-ADP-ribosyltransferase activity"/>
    <property type="evidence" value="ECO:0007669"/>
    <property type="project" value="TreeGrafter"/>
</dbReference>
<dbReference type="PANTHER" id="PTHR45740">
    <property type="entry name" value="POLY [ADP-RIBOSE] POLYMERASE"/>
    <property type="match status" value="1"/>
</dbReference>
<evidence type="ECO:0000259" key="2">
    <source>
        <dbReference type="PROSITE" id="PS51059"/>
    </source>
</evidence>
<dbReference type="GO" id="GO:0005634">
    <property type="term" value="C:nucleus"/>
    <property type="evidence" value="ECO:0007669"/>
    <property type="project" value="TreeGrafter"/>
</dbReference>
<accession>A0A9D4CZ36</accession>
<name>A0A9D4CZ36_DREPO</name>
<keyword evidence="4" id="KW-1185">Reference proteome</keyword>
<dbReference type="InterPro" id="IPR051712">
    <property type="entry name" value="ARTD-AVP"/>
</dbReference>
<feature type="domain" description="PARP catalytic" evidence="2">
    <location>
        <begin position="1"/>
        <end position="119"/>
    </location>
</feature>
<keyword evidence="1" id="KW-0808">Transferase</keyword>
<dbReference type="Pfam" id="PF00644">
    <property type="entry name" value="PARP"/>
    <property type="match status" value="1"/>
</dbReference>
<dbReference type="Proteomes" id="UP000828390">
    <property type="component" value="Unassembled WGS sequence"/>
</dbReference>
<dbReference type="AlphaFoldDB" id="A0A9D4CZ36"/>
<gene>
    <name evidence="3" type="ORF">DPMN_040843</name>
</gene>
<evidence type="ECO:0000313" key="3">
    <source>
        <dbReference type="EMBL" id="KAH3734403.1"/>
    </source>
</evidence>
<keyword evidence="1" id="KW-0520">NAD</keyword>
<reference evidence="3" key="1">
    <citation type="journal article" date="2019" name="bioRxiv">
        <title>The Genome of the Zebra Mussel, Dreissena polymorpha: A Resource for Invasive Species Research.</title>
        <authorList>
            <person name="McCartney M.A."/>
            <person name="Auch B."/>
            <person name="Kono T."/>
            <person name="Mallez S."/>
            <person name="Zhang Y."/>
            <person name="Obille A."/>
            <person name="Becker A."/>
            <person name="Abrahante J.E."/>
            <person name="Garbe J."/>
            <person name="Badalamenti J.P."/>
            <person name="Herman A."/>
            <person name="Mangelson H."/>
            <person name="Liachko I."/>
            <person name="Sullivan S."/>
            <person name="Sone E.D."/>
            <person name="Koren S."/>
            <person name="Silverstein K.A.T."/>
            <person name="Beckman K.B."/>
            <person name="Gohl D.M."/>
        </authorList>
    </citation>
    <scope>NUCLEOTIDE SEQUENCE</scope>
    <source>
        <strain evidence="3">Duluth1</strain>
        <tissue evidence="3">Whole animal</tissue>
    </source>
</reference>
<organism evidence="3 4">
    <name type="scientific">Dreissena polymorpha</name>
    <name type="common">Zebra mussel</name>
    <name type="synonym">Mytilus polymorpha</name>
    <dbReference type="NCBI Taxonomy" id="45954"/>
    <lineage>
        <taxon>Eukaryota</taxon>
        <taxon>Metazoa</taxon>
        <taxon>Spiralia</taxon>
        <taxon>Lophotrochozoa</taxon>
        <taxon>Mollusca</taxon>
        <taxon>Bivalvia</taxon>
        <taxon>Autobranchia</taxon>
        <taxon>Heteroconchia</taxon>
        <taxon>Euheterodonta</taxon>
        <taxon>Imparidentia</taxon>
        <taxon>Neoheterodontei</taxon>
        <taxon>Myida</taxon>
        <taxon>Dreissenoidea</taxon>
        <taxon>Dreissenidae</taxon>
        <taxon>Dreissena</taxon>
    </lineage>
</organism>
<evidence type="ECO:0000313" key="4">
    <source>
        <dbReference type="Proteomes" id="UP000828390"/>
    </source>
</evidence>
<protein>
    <recommendedName>
        <fullName evidence="1">Poly [ADP-ribose] polymerase</fullName>
        <shortName evidence="1">PARP</shortName>
        <ecNumber evidence="1">2.4.2.-</ecNumber>
    </recommendedName>
</protein>
<evidence type="ECO:0000256" key="1">
    <source>
        <dbReference type="RuleBase" id="RU362114"/>
    </source>
</evidence>
<dbReference type="Gene3D" id="3.90.228.10">
    <property type="match status" value="1"/>
</dbReference>
<dbReference type="PROSITE" id="PS51059">
    <property type="entry name" value="PARP_CATALYTIC"/>
    <property type="match status" value="1"/>
</dbReference>
<comment type="caution">
    <text evidence="3">The sequence shown here is derived from an EMBL/GenBank/DDBJ whole genome shotgun (WGS) entry which is preliminary data.</text>
</comment>
<dbReference type="GO" id="GO:0003950">
    <property type="term" value="F:NAD+ poly-ADP-ribosyltransferase activity"/>
    <property type="evidence" value="ECO:0007669"/>
    <property type="project" value="UniProtKB-UniRule"/>
</dbReference>
<keyword evidence="1" id="KW-0328">Glycosyltransferase</keyword>
<dbReference type="InterPro" id="IPR012317">
    <property type="entry name" value="Poly(ADP-ribose)pol_cat_dom"/>
</dbReference>
<dbReference type="PANTHER" id="PTHR45740:SF2">
    <property type="entry name" value="POLY [ADP-RIBOSE] POLYMERASE"/>
    <property type="match status" value="1"/>
</dbReference>
<proteinExistence type="predicted"/>
<dbReference type="EC" id="2.4.2.-" evidence="1"/>
<dbReference type="EMBL" id="JAIWYP010000011">
    <property type="protein sequence ID" value="KAH3734403.1"/>
    <property type="molecule type" value="Genomic_DNA"/>
</dbReference>
<sequence length="119" mass="12737">METLNGIDVAEEKFLFHGITPGIVETICAENLDIRLAGTNAGAVLGHGTYFSTAAKMSDCYASPDPKSGHTFMLLCRVLVGKWTKGQHGLKRPPKITTSTSEGFTTVVLTMSLNQAYSA</sequence>